<keyword evidence="7" id="KW-1185">Reference proteome</keyword>
<dbReference type="InterPro" id="IPR036271">
    <property type="entry name" value="Tet_transcr_reg_TetR-rel_C_sf"/>
</dbReference>
<dbReference type="PANTHER" id="PTHR47506:SF6">
    <property type="entry name" value="HTH-TYPE TRANSCRIPTIONAL REPRESSOR NEMR"/>
    <property type="match status" value="1"/>
</dbReference>
<evidence type="ECO:0000256" key="3">
    <source>
        <dbReference type="ARBA" id="ARBA00023163"/>
    </source>
</evidence>
<dbReference type="Gene3D" id="1.10.10.60">
    <property type="entry name" value="Homeodomain-like"/>
    <property type="match status" value="1"/>
</dbReference>
<evidence type="ECO:0000259" key="5">
    <source>
        <dbReference type="PROSITE" id="PS50977"/>
    </source>
</evidence>
<dbReference type="InterPro" id="IPR011075">
    <property type="entry name" value="TetR_C"/>
</dbReference>
<proteinExistence type="predicted"/>
<dbReference type="InterPro" id="IPR001647">
    <property type="entry name" value="HTH_TetR"/>
</dbReference>
<dbReference type="Pfam" id="PF00440">
    <property type="entry name" value="TetR_N"/>
    <property type="match status" value="1"/>
</dbReference>
<dbReference type="Pfam" id="PF16925">
    <property type="entry name" value="TetR_C_13"/>
    <property type="match status" value="1"/>
</dbReference>
<feature type="DNA-binding region" description="H-T-H motif" evidence="4">
    <location>
        <begin position="41"/>
        <end position="60"/>
    </location>
</feature>
<keyword evidence="3" id="KW-0804">Transcription</keyword>
<evidence type="ECO:0000256" key="4">
    <source>
        <dbReference type="PROSITE-ProRule" id="PRU00335"/>
    </source>
</evidence>
<accession>A0ABR6RCD1</accession>
<keyword evidence="1" id="KW-0805">Transcription regulation</keyword>
<dbReference type="SUPFAM" id="SSF48498">
    <property type="entry name" value="Tetracyclin repressor-like, C-terminal domain"/>
    <property type="match status" value="1"/>
</dbReference>
<evidence type="ECO:0000313" key="6">
    <source>
        <dbReference type="EMBL" id="MBB6576817.1"/>
    </source>
</evidence>
<dbReference type="EMBL" id="JACHKZ010000003">
    <property type="protein sequence ID" value="MBB6576817.1"/>
    <property type="molecule type" value="Genomic_DNA"/>
</dbReference>
<dbReference type="InterPro" id="IPR009057">
    <property type="entry name" value="Homeodomain-like_sf"/>
</dbReference>
<dbReference type="PRINTS" id="PR00455">
    <property type="entry name" value="HTHTETR"/>
</dbReference>
<evidence type="ECO:0000256" key="1">
    <source>
        <dbReference type="ARBA" id="ARBA00023015"/>
    </source>
</evidence>
<dbReference type="PANTHER" id="PTHR47506">
    <property type="entry name" value="TRANSCRIPTIONAL REGULATORY PROTEIN"/>
    <property type="match status" value="1"/>
</dbReference>
<dbReference type="SUPFAM" id="SSF46689">
    <property type="entry name" value="Homeodomain-like"/>
    <property type="match status" value="1"/>
</dbReference>
<organism evidence="6 7">
    <name type="scientific">Comamonas odontotermitis</name>
    <dbReference type="NCBI Taxonomy" id="379895"/>
    <lineage>
        <taxon>Bacteria</taxon>
        <taxon>Pseudomonadati</taxon>
        <taxon>Pseudomonadota</taxon>
        <taxon>Betaproteobacteria</taxon>
        <taxon>Burkholderiales</taxon>
        <taxon>Comamonadaceae</taxon>
        <taxon>Comamonas</taxon>
    </lineage>
</organism>
<reference evidence="6 7" key="1">
    <citation type="submission" date="2020-08" db="EMBL/GenBank/DDBJ databases">
        <title>Functional genomics of gut bacteria from endangered species of beetles.</title>
        <authorList>
            <person name="Carlos-Shanley C."/>
        </authorList>
    </citation>
    <scope>NUCLEOTIDE SEQUENCE [LARGE SCALE GENOMIC DNA]</scope>
    <source>
        <strain evidence="6 7">S00124</strain>
    </source>
</reference>
<feature type="domain" description="HTH tetR-type" evidence="5">
    <location>
        <begin position="18"/>
        <end position="78"/>
    </location>
</feature>
<gene>
    <name evidence="6" type="ORF">HNP33_000865</name>
</gene>
<evidence type="ECO:0000313" key="7">
    <source>
        <dbReference type="Proteomes" id="UP000562492"/>
    </source>
</evidence>
<sequence length="254" mass="27299">MSKITTENNETTKLAKGAQTRAAILDAALALSAQEGLDGLSLGMVALAMGMSKSGVFAHFGSLEELQCSVVREYHTRFEREIFGPALAAPRGLPRLLHMVTGWMGSTAQQGEASRLYGSLYISGAVEFDDRPGDVRDALAESVSIWMDAMRRAIAQSQKEGQLLTEVEPDQVLFELHGIILSLHYETRFLHGPQALQHATRALRSVLHRYAVDSERDAPLIDAALAPLLSVSSPIPPVLPASPAVAASESALIS</sequence>
<dbReference type="Proteomes" id="UP000562492">
    <property type="component" value="Unassembled WGS sequence"/>
</dbReference>
<comment type="caution">
    <text evidence="6">The sequence shown here is derived from an EMBL/GenBank/DDBJ whole genome shotgun (WGS) entry which is preliminary data.</text>
</comment>
<name>A0ABR6RCD1_9BURK</name>
<keyword evidence="2 4" id="KW-0238">DNA-binding</keyword>
<dbReference type="PROSITE" id="PS50977">
    <property type="entry name" value="HTH_TETR_2"/>
    <property type="match status" value="1"/>
</dbReference>
<evidence type="ECO:0000256" key="2">
    <source>
        <dbReference type="ARBA" id="ARBA00023125"/>
    </source>
</evidence>
<dbReference type="RefSeq" id="WP_184705643.1">
    <property type="nucleotide sequence ID" value="NZ_JACHKZ010000003.1"/>
</dbReference>
<protein>
    <submittedName>
        <fullName evidence="6">AcrR family transcriptional regulator</fullName>
    </submittedName>
</protein>
<dbReference type="Gene3D" id="1.10.357.10">
    <property type="entry name" value="Tetracycline Repressor, domain 2"/>
    <property type="match status" value="1"/>
</dbReference>